<dbReference type="InterPro" id="IPR036890">
    <property type="entry name" value="HATPase_C_sf"/>
</dbReference>
<reference evidence="8" key="1">
    <citation type="journal article" date="2019" name="Int. J. Syst. Evol. Microbiol.">
        <title>The Global Catalogue of Microorganisms (GCM) 10K type strain sequencing project: providing services to taxonomists for standard genome sequencing and annotation.</title>
        <authorList>
            <consortium name="The Broad Institute Genomics Platform"/>
            <consortium name="The Broad Institute Genome Sequencing Center for Infectious Disease"/>
            <person name="Wu L."/>
            <person name="Ma J."/>
        </authorList>
    </citation>
    <scope>NUCLEOTIDE SEQUENCE [LARGE SCALE GENOMIC DNA]</scope>
    <source>
        <strain evidence="8">JCM 13850</strain>
    </source>
</reference>
<evidence type="ECO:0000256" key="3">
    <source>
        <dbReference type="ARBA" id="ARBA00023012"/>
    </source>
</evidence>
<dbReference type="Pfam" id="PF07730">
    <property type="entry name" value="HisKA_3"/>
    <property type="match status" value="1"/>
</dbReference>
<keyword evidence="1" id="KW-0808">Transferase</keyword>
<dbReference type="InterPro" id="IPR011712">
    <property type="entry name" value="Sig_transdc_His_kin_sub3_dim/P"/>
</dbReference>
<feature type="transmembrane region" description="Helical" evidence="5">
    <location>
        <begin position="26"/>
        <end position="47"/>
    </location>
</feature>
<feature type="region of interest" description="Disordered" evidence="4">
    <location>
        <begin position="401"/>
        <end position="450"/>
    </location>
</feature>
<feature type="region of interest" description="Disordered" evidence="4">
    <location>
        <begin position="349"/>
        <end position="369"/>
    </location>
</feature>
<keyword evidence="5" id="KW-1133">Transmembrane helix</keyword>
<dbReference type="RefSeq" id="WP_344283987.1">
    <property type="nucleotide sequence ID" value="NZ_BAAAMR010000176.1"/>
</dbReference>
<feature type="compositionally biased region" description="Gly residues" evidence="4">
    <location>
        <begin position="359"/>
        <end position="369"/>
    </location>
</feature>
<keyword evidence="5" id="KW-0812">Transmembrane</keyword>
<dbReference type="Proteomes" id="UP001501020">
    <property type="component" value="Unassembled WGS sequence"/>
</dbReference>
<dbReference type="Gene3D" id="1.20.5.1930">
    <property type="match status" value="1"/>
</dbReference>
<evidence type="ECO:0000313" key="8">
    <source>
        <dbReference type="Proteomes" id="UP001501020"/>
    </source>
</evidence>
<accession>A0ABP5MCP9</accession>
<evidence type="ECO:0000256" key="1">
    <source>
        <dbReference type="ARBA" id="ARBA00022679"/>
    </source>
</evidence>
<protein>
    <recommendedName>
        <fullName evidence="6">Signal transduction histidine kinase subgroup 3 dimerisation and phosphoacceptor domain-containing protein</fullName>
    </recommendedName>
</protein>
<keyword evidence="2" id="KW-0418">Kinase</keyword>
<keyword evidence="8" id="KW-1185">Reference proteome</keyword>
<evidence type="ECO:0000259" key="6">
    <source>
        <dbReference type="Pfam" id="PF07730"/>
    </source>
</evidence>
<keyword evidence="5" id="KW-0472">Membrane</keyword>
<feature type="transmembrane region" description="Helical" evidence="5">
    <location>
        <begin position="159"/>
        <end position="183"/>
    </location>
</feature>
<dbReference type="PANTHER" id="PTHR24421">
    <property type="entry name" value="NITRATE/NITRITE SENSOR PROTEIN NARX-RELATED"/>
    <property type="match status" value="1"/>
</dbReference>
<feature type="transmembrane region" description="Helical" evidence="5">
    <location>
        <begin position="129"/>
        <end position="147"/>
    </location>
</feature>
<evidence type="ECO:0000256" key="2">
    <source>
        <dbReference type="ARBA" id="ARBA00022777"/>
    </source>
</evidence>
<dbReference type="InterPro" id="IPR050482">
    <property type="entry name" value="Sensor_HK_TwoCompSys"/>
</dbReference>
<gene>
    <name evidence="7" type="ORF">GCM10009727_92640</name>
</gene>
<feature type="compositionally biased region" description="Low complexity" evidence="4">
    <location>
        <begin position="425"/>
        <end position="450"/>
    </location>
</feature>
<dbReference type="PANTHER" id="PTHR24421:SF63">
    <property type="entry name" value="SENSOR HISTIDINE KINASE DESK"/>
    <property type="match status" value="1"/>
</dbReference>
<evidence type="ECO:0000256" key="5">
    <source>
        <dbReference type="SAM" id="Phobius"/>
    </source>
</evidence>
<evidence type="ECO:0000256" key="4">
    <source>
        <dbReference type="SAM" id="MobiDB-lite"/>
    </source>
</evidence>
<feature type="domain" description="Signal transduction histidine kinase subgroup 3 dimerisation and phosphoacceptor" evidence="6">
    <location>
        <begin position="209"/>
        <end position="275"/>
    </location>
</feature>
<name>A0ABP5MCP9_9ACTN</name>
<feature type="transmembrane region" description="Helical" evidence="5">
    <location>
        <begin position="54"/>
        <end position="72"/>
    </location>
</feature>
<dbReference type="Gene3D" id="3.30.565.10">
    <property type="entry name" value="Histidine kinase-like ATPase, C-terminal domain"/>
    <property type="match status" value="1"/>
</dbReference>
<organism evidence="7 8">
    <name type="scientific">Actinomadura napierensis</name>
    <dbReference type="NCBI Taxonomy" id="267854"/>
    <lineage>
        <taxon>Bacteria</taxon>
        <taxon>Bacillati</taxon>
        <taxon>Actinomycetota</taxon>
        <taxon>Actinomycetes</taxon>
        <taxon>Streptosporangiales</taxon>
        <taxon>Thermomonosporaceae</taxon>
        <taxon>Actinomadura</taxon>
    </lineage>
</organism>
<sequence length="450" mass="47428">MTVATTADLEAQDTRRFERYRRVTHRSFLCAALGFIAPGLAGVAAAYDDGRIGVPVIVLAVLGLALMTWFYMRLVRAGLAGGASRRDIVLSGAVTAALSLMLFAHPLFTVVPVFWVSAVVLSPMSRRRIVALCAGTGAVGAVYGSLASRHLYPDGDMPWYWLFPFMLVIYTGTCGLVAFVNLYQRRMWDLHQETHAAREALARLAVTEERLRFSRDLHDLLGHSLSLIAVKSELALRLAEADPARAGAEMADVQRAARDALREVRAAVHGYRAVELDAELAGVRAVLEAAGVRCDAGDVPDGLPAEVRAVLAWVIREGATNVIKHSEARRCAVALTPYGGSVVLEMRNDGVRGGEDTGEGTGGAGNTGGAGLTGLAERLAVVGGEITAGRHGRDGFLLRAVVPLPRPGPDAPDAPGDEEQPHPPAKGALAAEAGRAARAGTAAGAGRSGR</sequence>
<proteinExistence type="predicted"/>
<evidence type="ECO:0000313" key="7">
    <source>
        <dbReference type="EMBL" id="GAA2169559.1"/>
    </source>
</evidence>
<comment type="caution">
    <text evidence="7">The sequence shown here is derived from an EMBL/GenBank/DDBJ whole genome shotgun (WGS) entry which is preliminary data.</text>
</comment>
<dbReference type="SUPFAM" id="SSF55874">
    <property type="entry name" value="ATPase domain of HSP90 chaperone/DNA topoisomerase II/histidine kinase"/>
    <property type="match status" value="1"/>
</dbReference>
<feature type="transmembrane region" description="Helical" evidence="5">
    <location>
        <begin position="92"/>
        <end position="117"/>
    </location>
</feature>
<keyword evidence="3" id="KW-0902">Two-component regulatory system</keyword>
<dbReference type="EMBL" id="BAAAMR010000176">
    <property type="protein sequence ID" value="GAA2169559.1"/>
    <property type="molecule type" value="Genomic_DNA"/>
</dbReference>